<keyword evidence="1" id="KW-1133">Transmembrane helix</keyword>
<proteinExistence type="predicted"/>
<accession>A0A919THE9</accession>
<keyword evidence="1" id="KW-0472">Membrane</keyword>
<reference evidence="2 3" key="1">
    <citation type="submission" date="2021-03" db="EMBL/GenBank/DDBJ databases">
        <title>Whole genome shotgun sequence of Actinoplanes toevensis NBRC 105298.</title>
        <authorList>
            <person name="Komaki H."/>
            <person name="Tamura T."/>
        </authorList>
    </citation>
    <scope>NUCLEOTIDE SEQUENCE [LARGE SCALE GENOMIC DNA]</scope>
    <source>
        <strain evidence="2 3">NBRC 105298</strain>
    </source>
</reference>
<protein>
    <submittedName>
        <fullName evidence="2">Uncharacterized protein</fullName>
    </submittedName>
</protein>
<dbReference type="EMBL" id="BOQN01000093">
    <property type="protein sequence ID" value="GIM95458.1"/>
    <property type="molecule type" value="Genomic_DNA"/>
</dbReference>
<keyword evidence="3" id="KW-1185">Reference proteome</keyword>
<dbReference type="Proteomes" id="UP000677082">
    <property type="component" value="Unassembled WGS sequence"/>
</dbReference>
<comment type="caution">
    <text evidence="2">The sequence shown here is derived from an EMBL/GenBank/DDBJ whole genome shotgun (WGS) entry which is preliminary data.</text>
</comment>
<organism evidence="2 3">
    <name type="scientific">Paractinoplanes toevensis</name>
    <dbReference type="NCBI Taxonomy" id="571911"/>
    <lineage>
        <taxon>Bacteria</taxon>
        <taxon>Bacillati</taxon>
        <taxon>Actinomycetota</taxon>
        <taxon>Actinomycetes</taxon>
        <taxon>Micromonosporales</taxon>
        <taxon>Micromonosporaceae</taxon>
        <taxon>Paractinoplanes</taxon>
    </lineage>
</organism>
<gene>
    <name evidence="2" type="ORF">Ato02nite_072510</name>
</gene>
<dbReference type="RefSeq" id="WP_281419878.1">
    <property type="nucleotide sequence ID" value="NZ_BOQN01000093.1"/>
</dbReference>
<feature type="transmembrane region" description="Helical" evidence="1">
    <location>
        <begin position="20"/>
        <end position="42"/>
    </location>
</feature>
<evidence type="ECO:0000313" key="3">
    <source>
        <dbReference type="Proteomes" id="UP000677082"/>
    </source>
</evidence>
<dbReference type="AlphaFoldDB" id="A0A919THE9"/>
<keyword evidence="1" id="KW-0812">Transmembrane</keyword>
<name>A0A919THE9_9ACTN</name>
<evidence type="ECO:0000256" key="1">
    <source>
        <dbReference type="SAM" id="Phobius"/>
    </source>
</evidence>
<sequence length="44" mass="4568">MADDNEDIPYEKDGGGTAVTLIVGGLIALMVVALIALLYLAFSN</sequence>
<evidence type="ECO:0000313" key="2">
    <source>
        <dbReference type="EMBL" id="GIM95458.1"/>
    </source>
</evidence>